<proteinExistence type="predicted"/>
<evidence type="ECO:0000313" key="1">
    <source>
        <dbReference type="EMBL" id="TPX45447.1"/>
    </source>
</evidence>
<comment type="caution">
    <text evidence="1">The sequence shown here is derived from an EMBL/GenBank/DDBJ whole genome shotgun (WGS) entry which is preliminary data.</text>
</comment>
<name>A0A507D277_9FUNG</name>
<evidence type="ECO:0000313" key="2">
    <source>
        <dbReference type="Proteomes" id="UP000317494"/>
    </source>
</evidence>
<accession>A0A507D277</accession>
<protein>
    <submittedName>
        <fullName evidence="1">Uncharacterized protein</fullName>
    </submittedName>
</protein>
<dbReference type="VEuPathDB" id="FungiDB:SeMB42_g04007"/>
<keyword evidence="2" id="KW-1185">Reference proteome</keyword>
<gene>
    <name evidence="1" type="ORF">SeMB42_g04007</name>
</gene>
<dbReference type="Proteomes" id="UP000317494">
    <property type="component" value="Unassembled WGS sequence"/>
</dbReference>
<reference evidence="1 2" key="1">
    <citation type="journal article" date="2019" name="Sci. Rep.">
        <title>Comparative genomics of chytrid fungi reveal insights into the obligate biotrophic and pathogenic lifestyle of Synchytrium endobioticum.</title>
        <authorList>
            <person name="van de Vossenberg B.T.L.H."/>
            <person name="Warris S."/>
            <person name="Nguyen H.D.T."/>
            <person name="van Gent-Pelzer M.P.E."/>
            <person name="Joly D.L."/>
            <person name="van de Geest H.C."/>
            <person name="Bonants P.J.M."/>
            <person name="Smith D.S."/>
            <person name="Levesque C.A."/>
            <person name="van der Lee T.A.J."/>
        </authorList>
    </citation>
    <scope>NUCLEOTIDE SEQUENCE [LARGE SCALE GENOMIC DNA]</scope>
    <source>
        <strain evidence="1 2">MB42</strain>
    </source>
</reference>
<sequence>MQLPSSKANTIQFRNIHRTRGNSQSPGIYSLTQCAETYKYPTYAIFRVFPSYHGPNTHPSYQVLSARPSQD</sequence>
<dbReference type="AlphaFoldDB" id="A0A507D277"/>
<dbReference type="EMBL" id="QEAN01000153">
    <property type="protein sequence ID" value="TPX45447.1"/>
    <property type="molecule type" value="Genomic_DNA"/>
</dbReference>
<organism evidence="1 2">
    <name type="scientific">Synchytrium endobioticum</name>
    <dbReference type="NCBI Taxonomy" id="286115"/>
    <lineage>
        <taxon>Eukaryota</taxon>
        <taxon>Fungi</taxon>
        <taxon>Fungi incertae sedis</taxon>
        <taxon>Chytridiomycota</taxon>
        <taxon>Chytridiomycota incertae sedis</taxon>
        <taxon>Chytridiomycetes</taxon>
        <taxon>Synchytriales</taxon>
        <taxon>Synchytriaceae</taxon>
        <taxon>Synchytrium</taxon>
    </lineage>
</organism>